<dbReference type="RefSeq" id="XP_011132964.1">
    <property type="nucleotide sequence ID" value="XM_011134662.1"/>
</dbReference>
<keyword evidence="6 9" id="KW-0508">mRNA splicing</keyword>
<feature type="domain" description="Sm" evidence="10">
    <location>
        <begin position="15"/>
        <end position="87"/>
    </location>
</feature>
<evidence type="ECO:0000256" key="8">
    <source>
        <dbReference type="ARBA" id="ARBA00023274"/>
    </source>
</evidence>
<keyword evidence="4 9" id="KW-0747">Spliceosome</keyword>
<name>A0A023AZD4_GRENI</name>
<dbReference type="GO" id="GO:0043186">
    <property type="term" value="C:P granule"/>
    <property type="evidence" value="ECO:0007669"/>
    <property type="project" value="TreeGrafter"/>
</dbReference>
<comment type="caution">
    <text evidence="11">The sequence shown here is derived from an EMBL/GenBank/DDBJ whole genome shotgun (WGS) entry which is preliminary data.</text>
</comment>
<dbReference type="EMBL" id="AFNH02001172">
    <property type="protein sequence ID" value="EZG43843.1"/>
    <property type="molecule type" value="Genomic_DNA"/>
</dbReference>
<dbReference type="PROSITE" id="PS52002">
    <property type="entry name" value="SM"/>
    <property type="match status" value="1"/>
</dbReference>
<evidence type="ECO:0000256" key="9">
    <source>
        <dbReference type="RuleBase" id="RU365052"/>
    </source>
</evidence>
<dbReference type="GO" id="GO:0005687">
    <property type="term" value="C:U4 snRNP"/>
    <property type="evidence" value="ECO:0007669"/>
    <property type="project" value="TreeGrafter"/>
</dbReference>
<keyword evidence="8 9" id="KW-0687">Ribonucleoprotein</keyword>
<dbReference type="Gene3D" id="2.30.30.100">
    <property type="match status" value="1"/>
</dbReference>
<dbReference type="PANTHER" id="PTHR10553:SF2">
    <property type="entry name" value="SMALL NUCLEAR RIBONUCLEOPROTEIN G"/>
    <property type="match status" value="1"/>
</dbReference>
<dbReference type="OMA" id="QENDIGM"/>
<dbReference type="GO" id="GO:0005682">
    <property type="term" value="C:U5 snRNP"/>
    <property type="evidence" value="ECO:0007669"/>
    <property type="project" value="TreeGrafter"/>
</dbReference>
<keyword evidence="3 9" id="KW-0507">mRNA processing</keyword>
<dbReference type="InterPro" id="IPR047575">
    <property type="entry name" value="Sm"/>
</dbReference>
<dbReference type="SMART" id="SM00651">
    <property type="entry name" value="Sm"/>
    <property type="match status" value="1"/>
</dbReference>
<dbReference type="SUPFAM" id="SSF50182">
    <property type="entry name" value="Sm-like ribonucleoproteins"/>
    <property type="match status" value="1"/>
</dbReference>
<keyword evidence="12" id="KW-1185">Reference proteome</keyword>
<dbReference type="GO" id="GO:0005686">
    <property type="term" value="C:U2 snRNP"/>
    <property type="evidence" value="ECO:0007669"/>
    <property type="project" value="TreeGrafter"/>
</dbReference>
<keyword evidence="5 9" id="KW-0694">RNA-binding</keyword>
<dbReference type="OrthoDB" id="274944at2759"/>
<evidence type="ECO:0000256" key="2">
    <source>
        <dbReference type="ARBA" id="ARBA00006850"/>
    </source>
</evidence>
<evidence type="ECO:0000256" key="1">
    <source>
        <dbReference type="ARBA" id="ARBA00004123"/>
    </source>
</evidence>
<comment type="function">
    <text evidence="9">Plays a role in pre-mRNA splicing.</text>
</comment>
<evidence type="ECO:0000256" key="4">
    <source>
        <dbReference type="ARBA" id="ARBA00022728"/>
    </source>
</evidence>
<dbReference type="InterPro" id="IPR044641">
    <property type="entry name" value="Lsm7/SmG-like"/>
</dbReference>
<dbReference type="GO" id="GO:0003723">
    <property type="term" value="F:RNA binding"/>
    <property type="evidence" value="ECO:0007669"/>
    <property type="project" value="UniProtKB-UniRule"/>
</dbReference>
<dbReference type="eggNOG" id="KOG1780">
    <property type="taxonomic scope" value="Eukaryota"/>
</dbReference>
<evidence type="ECO:0000313" key="12">
    <source>
        <dbReference type="Proteomes" id="UP000019763"/>
    </source>
</evidence>
<protein>
    <recommendedName>
        <fullName evidence="9">Small nuclear ribonucleoprotein G</fullName>
        <shortName evidence="9">snRNP-G</shortName>
    </recommendedName>
</protein>
<dbReference type="InterPro" id="IPR001163">
    <property type="entry name" value="Sm_dom_euk/arc"/>
</dbReference>
<dbReference type="GO" id="GO:0071011">
    <property type="term" value="C:precatalytic spliceosome"/>
    <property type="evidence" value="ECO:0007669"/>
    <property type="project" value="TreeGrafter"/>
</dbReference>
<evidence type="ECO:0000259" key="10">
    <source>
        <dbReference type="PROSITE" id="PS52002"/>
    </source>
</evidence>
<evidence type="ECO:0000256" key="3">
    <source>
        <dbReference type="ARBA" id="ARBA00022664"/>
    </source>
</evidence>
<proteinExistence type="inferred from homology"/>
<dbReference type="VEuPathDB" id="CryptoDB:GNI_157250"/>
<dbReference type="GO" id="GO:0000387">
    <property type="term" value="P:spliceosomal snRNP assembly"/>
    <property type="evidence" value="ECO:0007669"/>
    <property type="project" value="UniProtKB-UniRule"/>
</dbReference>
<evidence type="ECO:0000256" key="6">
    <source>
        <dbReference type="ARBA" id="ARBA00023187"/>
    </source>
</evidence>
<keyword evidence="7 9" id="KW-0539">Nucleus</keyword>
<comment type="similarity">
    <text evidence="2 9">Belongs to the snRNP Sm proteins family.</text>
</comment>
<dbReference type="AlphaFoldDB" id="A0A023AZD4"/>
<dbReference type="GO" id="GO:0005689">
    <property type="term" value="C:U12-type spliceosomal complex"/>
    <property type="evidence" value="ECO:0007669"/>
    <property type="project" value="TreeGrafter"/>
</dbReference>
<dbReference type="GO" id="GO:0005685">
    <property type="term" value="C:U1 snRNP"/>
    <property type="evidence" value="ECO:0007669"/>
    <property type="project" value="TreeGrafter"/>
</dbReference>
<dbReference type="GO" id="GO:0071013">
    <property type="term" value="C:catalytic step 2 spliceosome"/>
    <property type="evidence" value="ECO:0007669"/>
    <property type="project" value="TreeGrafter"/>
</dbReference>
<dbReference type="Proteomes" id="UP000019763">
    <property type="component" value="Unassembled WGS sequence"/>
</dbReference>
<evidence type="ECO:0000313" key="11">
    <source>
        <dbReference type="EMBL" id="EZG43843.1"/>
    </source>
</evidence>
<dbReference type="GO" id="GO:0097526">
    <property type="term" value="C:spliceosomal tri-snRNP complex"/>
    <property type="evidence" value="ECO:0007669"/>
    <property type="project" value="TreeGrafter"/>
</dbReference>
<organism evidence="11 12">
    <name type="scientific">Gregarina niphandrodes</name>
    <name type="common">Septate eugregarine</name>
    <dbReference type="NCBI Taxonomy" id="110365"/>
    <lineage>
        <taxon>Eukaryota</taxon>
        <taxon>Sar</taxon>
        <taxon>Alveolata</taxon>
        <taxon>Apicomplexa</taxon>
        <taxon>Conoidasida</taxon>
        <taxon>Gregarinasina</taxon>
        <taxon>Eugregarinorida</taxon>
        <taxon>Gregarinidae</taxon>
        <taxon>Gregarina</taxon>
    </lineage>
</organism>
<evidence type="ECO:0000256" key="7">
    <source>
        <dbReference type="ARBA" id="ARBA00023242"/>
    </source>
</evidence>
<reference evidence="11" key="1">
    <citation type="submission" date="2013-12" db="EMBL/GenBank/DDBJ databases">
        <authorList>
            <person name="Omoto C.K."/>
            <person name="Sibley D."/>
            <person name="Venepally P."/>
            <person name="Hadjithomas M."/>
            <person name="Karamycheva S."/>
            <person name="Brunk B."/>
            <person name="Roos D."/>
            <person name="Caler E."/>
            <person name="Lorenzi H."/>
        </authorList>
    </citation>
    <scope>NUCLEOTIDE SEQUENCE</scope>
</reference>
<dbReference type="GO" id="GO:0071004">
    <property type="term" value="C:U2-type prespliceosome"/>
    <property type="evidence" value="ECO:0007669"/>
    <property type="project" value="TreeGrafter"/>
</dbReference>
<dbReference type="Pfam" id="PF01423">
    <property type="entry name" value="LSM"/>
    <property type="match status" value="1"/>
</dbReference>
<dbReference type="InterPro" id="IPR034098">
    <property type="entry name" value="Sm_G"/>
</dbReference>
<gene>
    <name evidence="11" type="ORF">GNI_157250</name>
</gene>
<accession>A0A023AZD4</accession>
<dbReference type="GO" id="GO:0034719">
    <property type="term" value="C:SMN-Sm protein complex"/>
    <property type="evidence" value="ECO:0007669"/>
    <property type="project" value="TreeGrafter"/>
</dbReference>
<dbReference type="GeneID" id="22915457"/>
<sequence>MAGGAKTNITYGKAGPGADLRIFVEKRLLLTLNNNRKVVGQLRGYDVFMNIVLDNCVELRKNEVQRPMGTTVIRGNAIQSWECLDRIEQRM</sequence>
<dbReference type="PANTHER" id="PTHR10553">
    <property type="entry name" value="SMALL NUCLEAR RIBONUCLEOPROTEIN"/>
    <property type="match status" value="1"/>
</dbReference>
<dbReference type="CDD" id="cd01719">
    <property type="entry name" value="Sm_G"/>
    <property type="match status" value="1"/>
</dbReference>
<comment type="subcellular location">
    <subcellularLocation>
        <location evidence="1 9">Nucleus</location>
    </subcellularLocation>
</comment>
<dbReference type="InterPro" id="IPR010920">
    <property type="entry name" value="LSM_dom_sf"/>
</dbReference>
<evidence type="ECO:0000256" key="5">
    <source>
        <dbReference type="ARBA" id="ARBA00022884"/>
    </source>
</evidence>